<feature type="binding site" evidence="6">
    <location>
        <position position="144"/>
    </location>
    <ligand>
        <name>FMN</name>
        <dbReference type="ChEBI" id="CHEBI:58210"/>
    </ligand>
</feature>
<evidence type="ECO:0000256" key="5">
    <source>
        <dbReference type="ARBA" id="ARBA00033748"/>
    </source>
</evidence>
<keyword evidence="9" id="KW-1185">Reference proteome</keyword>
<evidence type="ECO:0000256" key="2">
    <source>
        <dbReference type="ARBA" id="ARBA00022643"/>
    </source>
</evidence>
<evidence type="ECO:0000256" key="6">
    <source>
        <dbReference type="PIRSR" id="PIRSR000337-1"/>
    </source>
</evidence>
<keyword evidence="1 6" id="KW-0285">Flavoprotein</keyword>
<dbReference type="Pfam" id="PF00296">
    <property type="entry name" value="Bac_luciferase"/>
    <property type="match status" value="1"/>
</dbReference>
<dbReference type="SUPFAM" id="SSF51679">
    <property type="entry name" value="Bacterial luciferase-like"/>
    <property type="match status" value="1"/>
</dbReference>
<dbReference type="InterPro" id="IPR016215">
    <property type="entry name" value="NTA_MOA"/>
</dbReference>
<dbReference type="InterPro" id="IPR036661">
    <property type="entry name" value="Luciferase-like_sf"/>
</dbReference>
<protein>
    <submittedName>
        <fullName evidence="8">FMN-dependent oxidoreductase, nitrilotriacetate monooxygenase family</fullName>
    </submittedName>
</protein>
<reference evidence="8 9" key="1">
    <citation type="submission" date="2016-11" db="EMBL/GenBank/DDBJ databases">
        <authorList>
            <person name="Jaros S."/>
            <person name="Januszkiewicz K."/>
            <person name="Wedrychowicz H."/>
        </authorList>
    </citation>
    <scope>NUCLEOTIDE SEQUENCE [LARGE SCALE GENOMIC DNA]</scope>
    <source>
        <strain evidence="8 9">DSM 16112</strain>
    </source>
</reference>
<sequence length="433" mass="46871">MSQRQLHLNLNFIGAGTHSGAWRWPGNRADAFLDPDYLVEVAKIAERGTFDAIFLPDRPAHPDRSGTGPFPALEPTLVLATIAAATRHIGLIATVSTSYNEPYNIARRIATLDHLSRGRAGVNLITSADLPSAANFGLDAVPEHAQRYRRAIEFAQVLQALWESWGEGALIADAQSGKFIEHDKVRPIHHEGEFFRVRGPLNLPRSPQDKPVLVQAGGSDDGLELAAAHAELVFTAAHTLDDAQAYATKLRQRAQALGRSPNAIAILPGLVTIIGSTEAEAREREAALWELSSLEQGLKWLGGILQVDASGFDLDQPLPAGIPVPVNGSTTFARNLLAKAYQPGVTLRQLLRTRGGGANNHRAIVGTPEQIADDIIEWFSSGAIDGFNLMPIILPSGLEDFVDHVVPILRHRGVFRHEYEGTTLRAHLGAPSI</sequence>
<dbReference type="NCBIfam" id="TIGR03860">
    <property type="entry name" value="FMN_nitrolo"/>
    <property type="match status" value="1"/>
</dbReference>
<dbReference type="Gene3D" id="3.20.20.30">
    <property type="entry name" value="Luciferase-like domain"/>
    <property type="match status" value="1"/>
</dbReference>
<dbReference type="PANTHER" id="PTHR30011:SF16">
    <property type="entry name" value="C2H2 FINGER DOMAIN TRANSCRIPTION FACTOR (EUROFUNG)-RELATED"/>
    <property type="match status" value="1"/>
</dbReference>
<dbReference type="InterPro" id="IPR011251">
    <property type="entry name" value="Luciferase-like_dom"/>
</dbReference>
<feature type="binding site" evidence="6">
    <location>
        <position position="148"/>
    </location>
    <ligand>
        <name>FMN</name>
        <dbReference type="ChEBI" id="CHEBI:58210"/>
    </ligand>
</feature>
<keyword evidence="3" id="KW-0560">Oxidoreductase</keyword>
<dbReference type="CDD" id="cd01095">
    <property type="entry name" value="Nitrilotriacetate_monoxgenase"/>
    <property type="match status" value="1"/>
</dbReference>
<feature type="binding site" evidence="6">
    <location>
        <position position="219"/>
    </location>
    <ligand>
        <name>FMN</name>
        <dbReference type="ChEBI" id="CHEBI:58210"/>
    </ligand>
</feature>
<evidence type="ECO:0000313" key="9">
    <source>
        <dbReference type="Proteomes" id="UP000184327"/>
    </source>
</evidence>
<dbReference type="PANTHER" id="PTHR30011">
    <property type="entry name" value="ALKANESULFONATE MONOOXYGENASE-RELATED"/>
    <property type="match status" value="1"/>
</dbReference>
<dbReference type="STRING" id="1122156.SAMN02745117_00164"/>
<dbReference type="AlphaFoldDB" id="A0A1M4SNK5"/>
<accession>A0A1M4SNK5</accession>
<evidence type="ECO:0000256" key="3">
    <source>
        <dbReference type="ARBA" id="ARBA00023002"/>
    </source>
</evidence>
<evidence type="ECO:0000259" key="7">
    <source>
        <dbReference type="Pfam" id="PF00296"/>
    </source>
</evidence>
<dbReference type="PIRSF" id="PIRSF000337">
    <property type="entry name" value="NTA_MOA"/>
    <property type="match status" value="1"/>
</dbReference>
<dbReference type="GO" id="GO:0004497">
    <property type="term" value="F:monooxygenase activity"/>
    <property type="evidence" value="ECO:0007669"/>
    <property type="project" value="UniProtKB-KW"/>
</dbReference>
<evidence type="ECO:0000256" key="1">
    <source>
        <dbReference type="ARBA" id="ARBA00022630"/>
    </source>
</evidence>
<comment type="similarity">
    <text evidence="5">Belongs to the NtaA/SnaA/DszA monooxygenase family.</text>
</comment>
<evidence type="ECO:0000313" key="8">
    <source>
        <dbReference type="EMBL" id="SHE33810.1"/>
    </source>
</evidence>
<dbReference type="OrthoDB" id="9814695at2"/>
<feature type="domain" description="Luciferase-like" evidence="7">
    <location>
        <begin position="27"/>
        <end position="383"/>
    </location>
</feature>
<keyword evidence="4 8" id="KW-0503">Monooxygenase</keyword>
<dbReference type="InterPro" id="IPR051260">
    <property type="entry name" value="Diverse_substr_monoxygenases"/>
</dbReference>
<proteinExistence type="inferred from homology"/>
<evidence type="ECO:0000256" key="4">
    <source>
        <dbReference type="ARBA" id="ARBA00023033"/>
    </source>
</evidence>
<dbReference type="EMBL" id="FQUZ01000001">
    <property type="protein sequence ID" value="SHE33810.1"/>
    <property type="molecule type" value="Genomic_DNA"/>
</dbReference>
<dbReference type="GO" id="GO:0016705">
    <property type="term" value="F:oxidoreductase activity, acting on paired donors, with incorporation or reduction of molecular oxygen"/>
    <property type="evidence" value="ECO:0007669"/>
    <property type="project" value="InterPro"/>
</dbReference>
<feature type="binding site" evidence="6">
    <location>
        <position position="94"/>
    </location>
    <ligand>
        <name>FMN</name>
        <dbReference type="ChEBI" id="CHEBI:58210"/>
    </ligand>
</feature>
<name>A0A1M4SNK5_9BURK</name>
<keyword evidence="2 6" id="KW-0288">FMN</keyword>
<dbReference type="Proteomes" id="UP000184327">
    <property type="component" value="Unassembled WGS sequence"/>
</dbReference>
<feature type="binding site" evidence="6">
    <location>
        <position position="57"/>
    </location>
    <ligand>
        <name>FMN</name>
        <dbReference type="ChEBI" id="CHEBI:58210"/>
    </ligand>
</feature>
<organism evidence="8 9">
    <name type="scientific">Lampropedia hyalina DSM 16112</name>
    <dbReference type="NCBI Taxonomy" id="1122156"/>
    <lineage>
        <taxon>Bacteria</taxon>
        <taxon>Pseudomonadati</taxon>
        <taxon>Pseudomonadota</taxon>
        <taxon>Betaproteobacteria</taxon>
        <taxon>Burkholderiales</taxon>
        <taxon>Comamonadaceae</taxon>
        <taxon>Lampropedia</taxon>
    </lineage>
</organism>
<gene>
    <name evidence="8" type="ORF">SAMN02745117_00164</name>
</gene>
<dbReference type="RefSeq" id="WP_073353438.1">
    <property type="nucleotide sequence ID" value="NZ_FQUZ01000001.1"/>
</dbReference>